<feature type="compositionally biased region" description="Low complexity" evidence="1">
    <location>
        <begin position="76"/>
        <end position="92"/>
    </location>
</feature>
<name>A0AAF5D530_STRER</name>
<keyword evidence="2" id="KW-0732">Signal</keyword>
<dbReference type="AlphaFoldDB" id="A0AAF5D530"/>
<feature type="chain" id="PRO_5041989512" evidence="2">
    <location>
        <begin position="21"/>
        <end position="778"/>
    </location>
</feature>
<keyword evidence="3" id="KW-1185">Reference proteome</keyword>
<feature type="signal peptide" evidence="2">
    <location>
        <begin position="1"/>
        <end position="20"/>
    </location>
</feature>
<sequence length="778" mass="87577">MKNIQFVFVIFIYLFATIIAVPWDYPTTNVNRNNPGWYSMPGQPSSQFQNPYNGRNVAAYPENLSVNMMPTNNSPGNRKSSSGNGYYGNSNINNQQLLTNAHDNDSRKNFSEIYFPLLARREKLARSLKYKNHTYSIPKKETTPKMVTYSKKRGRIYYSTTIKPKSLNNYEDKTGLKKNTVENKYIKINRGSKIVKSSVKPYFGQWRLFSTTKKPTTTKNISTIPTKKLIYKFNNKVTKPWYTTKSTRKFETLIIDTTTTKPITYPKWTKKPFVPRFKSTLKTKNITIEIPTTTISTTEVSPTTSTTTEIPSTTTTTIKIQSTITTTKVPSTTITTTKVPSTTIITTEIPSTTIITTEIPSTTTTTTKVQSENNTPSIITDKTKASPEVTTTTETPSTTISITTTNIIEASTASPKIKSTSTLVTKTSTTSNDKIKTIDVSPIITEKYTSEIFTKIPTTTTTEKVTNIPTTTMHITTTKQKSTSNKPLSEKIEVSKKYQYHSEKPILPYNFRTIEPNNNKKFKKSTSEIPKLVTESIVYETPISSPQTTSVNPSTTTELENLKTTEVSEEQLREALDKILPNVELLSAIKDVVSKFRQSLDNAGIQDDVRHMGNQIESTLGELKSGLNRSWFAVKQSAENAVKSAALQKITENNFIENKVVPNSVTSKEESTNEFLMPNSSNMINIHEKKIENNSLYKKVDLKNKGNQSTVLEIPQESEGELQRRLYHKLDNWLGNAQQALSDDSTRSHSLSSTTSFRNHPDSRTRFPRKVEGNTSQI</sequence>
<dbReference type="WBParaSite" id="TCONS_00006840.p1">
    <property type="protein sequence ID" value="TCONS_00006840.p1"/>
    <property type="gene ID" value="XLOC_004944"/>
</dbReference>
<feature type="region of interest" description="Disordered" evidence="1">
    <location>
        <begin position="68"/>
        <end position="92"/>
    </location>
</feature>
<evidence type="ECO:0000313" key="4">
    <source>
        <dbReference type="WBParaSite" id="TCONS_00006840.p1"/>
    </source>
</evidence>
<proteinExistence type="predicted"/>
<protein>
    <submittedName>
        <fullName evidence="4">SXP/RAL-2 family protein Ani s 5-like cation-binding domain-containing protein</fullName>
    </submittedName>
</protein>
<reference evidence="4" key="1">
    <citation type="submission" date="2024-02" db="UniProtKB">
        <authorList>
            <consortium name="WormBaseParasite"/>
        </authorList>
    </citation>
    <scope>IDENTIFICATION</scope>
</reference>
<evidence type="ECO:0000256" key="2">
    <source>
        <dbReference type="SAM" id="SignalP"/>
    </source>
</evidence>
<feature type="region of interest" description="Disordered" evidence="1">
    <location>
        <begin position="741"/>
        <end position="778"/>
    </location>
</feature>
<evidence type="ECO:0000313" key="3">
    <source>
        <dbReference type="Proteomes" id="UP000035681"/>
    </source>
</evidence>
<evidence type="ECO:0000256" key="1">
    <source>
        <dbReference type="SAM" id="MobiDB-lite"/>
    </source>
</evidence>
<accession>A0AAF5D530</accession>
<feature type="compositionally biased region" description="Basic and acidic residues" evidence="1">
    <location>
        <begin position="759"/>
        <end position="772"/>
    </location>
</feature>
<dbReference type="Proteomes" id="UP000035681">
    <property type="component" value="Unplaced"/>
</dbReference>
<organism evidence="3 4">
    <name type="scientific">Strongyloides stercoralis</name>
    <name type="common">Threadworm</name>
    <dbReference type="NCBI Taxonomy" id="6248"/>
    <lineage>
        <taxon>Eukaryota</taxon>
        <taxon>Metazoa</taxon>
        <taxon>Ecdysozoa</taxon>
        <taxon>Nematoda</taxon>
        <taxon>Chromadorea</taxon>
        <taxon>Rhabditida</taxon>
        <taxon>Tylenchina</taxon>
        <taxon>Panagrolaimomorpha</taxon>
        <taxon>Strongyloidoidea</taxon>
        <taxon>Strongyloididae</taxon>
        <taxon>Strongyloides</taxon>
    </lineage>
</organism>